<dbReference type="Pfam" id="PF00005">
    <property type="entry name" value="ABC_tran"/>
    <property type="match status" value="1"/>
</dbReference>
<keyword evidence="4 6" id="KW-0067">ATP-binding</keyword>
<evidence type="ECO:0000256" key="1">
    <source>
        <dbReference type="ARBA" id="ARBA00005417"/>
    </source>
</evidence>
<dbReference type="SUPFAM" id="SSF52540">
    <property type="entry name" value="P-loop containing nucleoside triphosphate hydrolases"/>
    <property type="match status" value="1"/>
</dbReference>
<evidence type="ECO:0000256" key="2">
    <source>
        <dbReference type="ARBA" id="ARBA00022448"/>
    </source>
</evidence>
<dbReference type="PANTHER" id="PTHR42711:SF5">
    <property type="entry name" value="ABC TRANSPORTER ATP-BINDING PROTEIN NATA"/>
    <property type="match status" value="1"/>
</dbReference>
<reference evidence="6" key="1">
    <citation type="journal article" date="2023" name="ISME J.">
        <title>Emergence of putative energy parasites within Clostridia revealed by genome analysis of a novel endosymbiotic clade.</title>
        <authorList>
            <person name="Takahashi K."/>
            <person name="Kuwahara H."/>
            <person name="Horikawa Y."/>
            <person name="Izawa K."/>
            <person name="Kato D."/>
            <person name="Inagaki T."/>
            <person name="Yuki M."/>
            <person name="Ohkuma M."/>
            <person name="Hongoh Y."/>
        </authorList>
    </citation>
    <scope>NUCLEOTIDE SEQUENCE</scope>
    <source>
        <strain evidence="6">RsTa-C01</strain>
    </source>
</reference>
<keyword evidence="2" id="KW-0813">Transport</keyword>
<comment type="similarity">
    <text evidence="1">Belongs to the ABC transporter superfamily.</text>
</comment>
<dbReference type="GO" id="GO:0005524">
    <property type="term" value="F:ATP binding"/>
    <property type="evidence" value="ECO:0007669"/>
    <property type="project" value="UniProtKB-KW"/>
</dbReference>
<dbReference type="InterPro" id="IPR050763">
    <property type="entry name" value="ABC_transporter_ATP-binding"/>
</dbReference>
<name>A0AA48KZI7_9FIRM</name>
<accession>A0AA48KZI7</accession>
<dbReference type="PROSITE" id="PS50893">
    <property type="entry name" value="ABC_TRANSPORTER_2"/>
    <property type="match status" value="1"/>
</dbReference>
<dbReference type="InterPro" id="IPR027417">
    <property type="entry name" value="P-loop_NTPase"/>
</dbReference>
<sequence>MIEILGIYKNFKKIEVLKNINFNVNNSEIVGLLGENGAGKSTLLRIISTMISPTAGTVHVNEYDLLENSKEVRKNIGVLFGNEVGLYEKLTARENLEYFAKLNSMSDTETKNRINELVEQFKFEDYADKLVGTFSRGMKQKIAIARSVIHNPKVVLFDEPDSGLDFKSAKIVFDFIEFCKENNKSVIFSSHSMENIKLFSDRIVVINKGEVVKIFNVKEYQEKYSNKEINNMLFNLV</sequence>
<dbReference type="Proteomes" id="UP001335720">
    <property type="component" value="Chromosome"/>
</dbReference>
<dbReference type="Gene3D" id="3.40.50.300">
    <property type="entry name" value="P-loop containing nucleotide triphosphate hydrolases"/>
    <property type="match status" value="1"/>
</dbReference>
<gene>
    <name evidence="6" type="ORF">RsTaC01_0840</name>
</gene>
<keyword evidence="3" id="KW-0547">Nucleotide-binding</keyword>
<dbReference type="InterPro" id="IPR003439">
    <property type="entry name" value="ABC_transporter-like_ATP-bd"/>
</dbReference>
<feature type="domain" description="ABC transporter" evidence="5">
    <location>
        <begin position="2"/>
        <end position="233"/>
    </location>
</feature>
<proteinExistence type="inferred from homology"/>
<evidence type="ECO:0000256" key="3">
    <source>
        <dbReference type="ARBA" id="ARBA00022741"/>
    </source>
</evidence>
<evidence type="ECO:0000256" key="4">
    <source>
        <dbReference type="ARBA" id="ARBA00022840"/>
    </source>
</evidence>
<evidence type="ECO:0000313" key="6">
    <source>
        <dbReference type="EMBL" id="BED92922.1"/>
    </source>
</evidence>
<dbReference type="KEGG" id="ptrh:RsTaC01_0840"/>
<dbReference type="AlphaFoldDB" id="A0AA48KZI7"/>
<dbReference type="GO" id="GO:0016887">
    <property type="term" value="F:ATP hydrolysis activity"/>
    <property type="evidence" value="ECO:0007669"/>
    <property type="project" value="InterPro"/>
</dbReference>
<dbReference type="PANTHER" id="PTHR42711">
    <property type="entry name" value="ABC TRANSPORTER ATP-BINDING PROTEIN"/>
    <property type="match status" value="1"/>
</dbReference>
<dbReference type="EMBL" id="AP027925">
    <property type="protein sequence ID" value="BED92922.1"/>
    <property type="molecule type" value="Genomic_DNA"/>
</dbReference>
<evidence type="ECO:0000259" key="5">
    <source>
        <dbReference type="PROSITE" id="PS50893"/>
    </source>
</evidence>
<dbReference type="SMART" id="SM00382">
    <property type="entry name" value="AAA"/>
    <property type="match status" value="1"/>
</dbReference>
<organism evidence="6">
    <name type="scientific">Candidatus Paraimprobicoccus trichonymphae</name>
    <dbReference type="NCBI Taxonomy" id="3033793"/>
    <lineage>
        <taxon>Bacteria</taxon>
        <taxon>Bacillati</taxon>
        <taxon>Bacillota</taxon>
        <taxon>Clostridia</taxon>
        <taxon>Candidatus Paraimprobicoccus</taxon>
    </lineage>
</organism>
<dbReference type="InterPro" id="IPR003593">
    <property type="entry name" value="AAA+_ATPase"/>
</dbReference>
<protein>
    <submittedName>
        <fullName evidence="6">Sodium export ATP-binding protein natA</fullName>
    </submittedName>
</protein>